<accession>A0A8H4PKZ0</accession>
<reference evidence="3 4" key="1">
    <citation type="journal article" date="2020" name="Genome Biol. Evol.">
        <title>A new high-quality draft genome assembly of the Chinese cordyceps Ophiocordyceps sinensis.</title>
        <authorList>
            <person name="Shu R."/>
            <person name="Zhang J."/>
            <person name="Meng Q."/>
            <person name="Zhang H."/>
            <person name="Zhou G."/>
            <person name="Li M."/>
            <person name="Wu P."/>
            <person name="Zhao Y."/>
            <person name="Chen C."/>
            <person name="Qin Q."/>
        </authorList>
    </citation>
    <scope>NUCLEOTIDE SEQUENCE [LARGE SCALE GENOMIC DNA]</scope>
    <source>
        <strain evidence="3 4">IOZ07</strain>
    </source>
</reference>
<feature type="compositionally biased region" description="Polar residues" evidence="1">
    <location>
        <begin position="289"/>
        <end position="301"/>
    </location>
</feature>
<feature type="compositionally biased region" description="Low complexity" evidence="1">
    <location>
        <begin position="69"/>
        <end position="78"/>
    </location>
</feature>
<feature type="region of interest" description="Disordered" evidence="1">
    <location>
        <begin position="281"/>
        <end position="325"/>
    </location>
</feature>
<feature type="region of interest" description="Disordered" evidence="1">
    <location>
        <begin position="420"/>
        <end position="442"/>
    </location>
</feature>
<dbReference type="EMBL" id="JAAVMX010000008">
    <property type="protein sequence ID" value="KAF4505076.1"/>
    <property type="molecule type" value="Genomic_DNA"/>
</dbReference>
<feature type="chain" id="PRO_5034068403" description="Cell wall protein" evidence="2">
    <location>
        <begin position="20"/>
        <end position="442"/>
    </location>
</feature>
<evidence type="ECO:0000313" key="3">
    <source>
        <dbReference type="EMBL" id="KAF4505076.1"/>
    </source>
</evidence>
<keyword evidence="4" id="KW-1185">Reference proteome</keyword>
<feature type="signal peptide" evidence="2">
    <location>
        <begin position="1"/>
        <end position="19"/>
    </location>
</feature>
<organism evidence="3 4">
    <name type="scientific">Ophiocordyceps sinensis</name>
    <dbReference type="NCBI Taxonomy" id="72228"/>
    <lineage>
        <taxon>Eukaryota</taxon>
        <taxon>Fungi</taxon>
        <taxon>Dikarya</taxon>
        <taxon>Ascomycota</taxon>
        <taxon>Pezizomycotina</taxon>
        <taxon>Sordariomycetes</taxon>
        <taxon>Hypocreomycetidae</taxon>
        <taxon>Hypocreales</taxon>
        <taxon>Ophiocordycipitaceae</taxon>
        <taxon>Ophiocordyceps</taxon>
    </lineage>
</organism>
<sequence>MKYAFVLTAIAAFESVGLAAPAVDTNGNINLAAPIDKPASGLSTTASPDVGSKPDAGPQGPEGAPLPDSNTSSTSSSELAEKATKAASAIANAAAGSSSASTVPSVVADVKKVVQNAIGEGQASDAVIATCLAATVSGENPGAVVKITEESIKAVENASPTPDQNTVSRPGGDNSLDLDSIASNVVQACSTKMCDFLIRGYFRLKHEGKLTEYIFLVIGASQVVQKSSVNRQDQAAFVNQAVSNLNQLEPGSNGEAAATTIAEAAKEVKLDSAVSQQVTEQTQQAAQALNQTPSDKQQQAPTRPVSGLGSDANGNRGALRVPGNRTELRLRLQKSRDDARRQRAKFANAPANSTAESLCIDAAKLVFAKCREEKPEDDKSCSEAQTVALDKCRTEFDTKNIKRECRAEGFQAFRACIGEKTNPKKGDQANDSAANDSAASCA</sequence>
<gene>
    <name evidence="3" type="ORF">G6O67_007061</name>
</gene>
<proteinExistence type="predicted"/>
<evidence type="ECO:0000256" key="1">
    <source>
        <dbReference type="SAM" id="MobiDB-lite"/>
    </source>
</evidence>
<dbReference type="AlphaFoldDB" id="A0A8H4PKZ0"/>
<feature type="compositionally biased region" description="Low complexity" evidence="1">
    <location>
        <begin position="429"/>
        <end position="442"/>
    </location>
</feature>
<name>A0A8H4PKZ0_9HYPO</name>
<dbReference type="Proteomes" id="UP000557566">
    <property type="component" value="Unassembled WGS sequence"/>
</dbReference>
<comment type="caution">
    <text evidence="3">The sequence shown here is derived from an EMBL/GenBank/DDBJ whole genome shotgun (WGS) entry which is preliminary data.</text>
</comment>
<feature type="region of interest" description="Disordered" evidence="1">
    <location>
        <begin position="34"/>
        <end position="80"/>
    </location>
</feature>
<evidence type="ECO:0000256" key="2">
    <source>
        <dbReference type="SAM" id="SignalP"/>
    </source>
</evidence>
<evidence type="ECO:0000313" key="4">
    <source>
        <dbReference type="Proteomes" id="UP000557566"/>
    </source>
</evidence>
<protein>
    <recommendedName>
        <fullName evidence="5">Cell wall protein</fullName>
    </recommendedName>
</protein>
<keyword evidence="2" id="KW-0732">Signal</keyword>
<dbReference type="OrthoDB" id="10603864at2759"/>
<evidence type="ECO:0008006" key="5">
    <source>
        <dbReference type="Google" id="ProtNLM"/>
    </source>
</evidence>